<evidence type="ECO:0000313" key="2">
    <source>
        <dbReference type="EMBL" id="RPF71122.1"/>
    </source>
</evidence>
<keyword evidence="3" id="KW-1185">Reference proteome</keyword>
<evidence type="ECO:0000313" key="3">
    <source>
        <dbReference type="Proteomes" id="UP000275232"/>
    </source>
</evidence>
<evidence type="ECO:0000256" key="1">
    <source>
        <dbReference type="SAM" id="MobiDB-lite"/>
    </source>
</evidence>
<proteinExistence type="predicted"/>
<reference evidence="2 3" key="1">
    <citation type="submission" date="2018-11" db="EMBL/GenBank/DDBJ databases">
        <title>Erythrobacter spongiae sp. nov., isolated from a marine sponge.</title>
        <authorList>
            <person name="Zhuang L."/>
            <person name="Luo L."/>
        </authorList>
    </citation>
    <scope>NUCLEOTIDE SEQUENCE [LARGE SCALE GENOMIC DNA]</scope>
    <source>
        <strain evidence="2 3">HN-E23</strain>
    </source>
</reference>
<feature type="region of interest" description="Disordered" evidence="1">
    <location>
        <begin position="218"/>
        <end position="244"/>
    </location>
</feature>
<dbReference type="EMBL" id="RPFZ01000001">
    <property type="protein sequence ID" value="RPF71122.1"/>
    <property type="molecule type" value="Genomic_DNA"/>
</dbReference>
<sequence length="244" mass="27059">MAGRSKRGSTGKRIVEPKLPDGLMNAAPVVYPVAGTSITALQMYHNPERRPDGDGPWNDEADKVAWVDAETGLGCIMLRQRNGTMSGYVSVGTDHPLYGFEPDAVPNDVSRSVHGGITYAKPCEVNRFERRAHGKPRQERYTVCHTTGVRTVQDYRMVQTTQDEFHEDLWWIGFDTDHPGDLVPNARQGRNRKGDVYRDQSFVYGHCVELARGLKRLSGNRASGDRHGTDPLRLPMPGSPDGGS</sequence>
<dbReference type="Proteomes" id="UP000275232">
    <property type="component" value="Unassembled WGS sequence"/>
</dbReference>
<protein>
    <submittedName>
        <fullName evidence="2">Uncharacterized protein</fullName>
    </submittedName>
</protein>
<comment type="caution">
    <text evidence="2">The sequence shown here is derived from an EMBL/GenBank/DDBJ whole genome shotgun (WGS) entry which is preliminary data.</text>
</comment>
<dbReference type="RefSeq" id="WP_123879265.1">
    <property type="nucleotide sequence ID" value="NZ_RPFZ01000001.1"/>
</dbReference>
<organism evidence="2 3">
    <name type="scientific">Aurantiacibacter spongiae</name>
    <dbReference type="NCBI Taxonomy" id="2488860"/>
    <lineage>
        <taxon>Bacteria</taxon>
        <taxon>Pseudomonadati</taxon>
        <taxon>Pseudomonadota</taxon>
        <taxon>Alphaproteobacteria</taxon>
        <taxon>Sphingomonadales</taxon>
        <taxon>Erythrobacteraceae</taxon>
        <taxon>Aurantiacibacter</taxon>
    </lineage>
</organism>
<dbReference type="AlphaFoldDB" id="A0A3N5DHI0"/>
<dbReference type="OrthoDB" id="9135221at2"/>
<name>A0A3N5DHI0_9SPHN</name>
<accession>A0A3N5DHI0</accession>
<gene>
    <name evidence="2" type="ORF">EG799_05470</name>
</gene>